<dbReference type="SUPFAM" id="SSF55846">
    <property type="entry name" value="N-acetylmuramoyl-L-alanine amidase-like"/>
    <property type="match status" value="1"/>
</dbReference>
<dbReference type="SMART" id="SM00644">
    <property type="entry name" value="Ami_2"/>
    <property type="match status" value="1"/>
</dbReference>
<dbReference type="Proteomes" id="UP000649753">
    <property type="component" value="Unassembled WGS sequence"/>
</dbReference>
<dbReference type="CDD" id="cd06583">
    <property type="entry name" value="PGRP"/>
    <property type="match status" value="1"/>
</dbReference>
<protein>
    <recommendedName>
        <fullName evidence="2">N-acetylmuramoyl-L-alanine amidase</fullName>
        <ecNumber evidence="2">3.5.1.28</ecNumber>
    </recommendedName>
</protein>
<dbReference type="GO" id="GO:0009253">
    <property type="term" value="P:peptidoglycan catabolic process"/>
    <property type="evidence" value="ECO:0007669"/>
    <property type="project" value="InterPro"/>
</dbReference>
<dbReference type="AlphaFoldDB" id="A0A927M5Y1"/>
<accession>A0A927M5Y1</accession>
<dbReference type="CDD" id="cd14488">
    <property type="entry name" value="CBM6-CBM35-CBM36_like_2"/>
    <property type="match status" value="1"/>
</dbReference>
<dbReference type="RefSeq" id="WP_192767419.1">
    <property type="nucleotide sequence ID" value="NZ_JADBEB010000001.1"/>
</dbReference>
<dbReference type="GO" id="GO:0008745">
    <property type="term" value="F:N-acetylmuramoyl-L-alanine amidase activity"/>
    <property type="evidence" value="ECO:0007669"/>
    <property type="project" value="UniProtKB-EC"/>
</dbReference>
<dbReference type="Pfam" id="PF01510">
    <property type="entry name" value="Amidase_2"/>
    <property type="match status" value="1"/>
</dbReference>
<keyword evidence="4" id="KW-0961">Cell wall biogenesis/degradation</keyword>
<dbReference type="InterPro" id="IPR002502">
    <property type="entry name" value="Amidase_domain"/>
</dbReference>
<dbReference type="InterPro" id="IPR033803">
    <property type="entry name" value="CBD-like_Golvesin-Xly"/>
</dbReference>
<evidence type="ECO:0000256" key="4">
    <source>
        <dbReference type="ARBA" id="ARBA00023316"/>
    </source>
</evidence>
<dbReference type="EMBL" id="JADBEB010000001">
    <property type="protein sequence ID" value="MBE1487602.1"/>
    <property type="molecule type" value="Genomic_DNA"/>
</dbReference>
<evidence type="ECO:0000256" key="1">
    <source>
        <dbReference type="ARBA" id="ARBA00001561"/>
    </source>
</evidence>
<dbReference type="InterPro" id="IPR023346">
    <property type="entry name" value="Lysozyme-like_dom_sf"/>
</dbReference>
<name>A0A927M5Y1_9ACTN</name>
<evidence type="ECO:0000313" key="7">
    <source>
        <dbReference type="Proteomes" id="UP000649753"/>
    </source>
</evidence>
<dbReference type="Pfam" id="PF25275">
    <property type="entry name" value="Golvesin_C"/>
    <property type="match status" value="1"/>
</dbReference>
<keyword evidence="7" id="KW-1185">Reference proteome</keyword>
<dbReference type="SUPFAM" id="SSF53955">
    <property type="entry name" value="Lysozyme-like"/>
    <property type="match status" value="1"/>
</dbReference>
<dbReference type="PANTHER" id="PTHR30417">
    <property type="entry name" value="N-ACETYLMURAMOYL-L-ALANINE AMIDASE AMID"/>
    <property type="match status" value="1"/>
</dbReference>
<dbReference type="GO" id="GO:0071555">
    <property type="term" value="P:cell wall organization"/>
    <property type="evidence" value="ECO:0007669"/>
    <property type="project" value="UniProtKB-KW"/>
</dbReference>
<comment type="catalytic activity">
    <reaction evidence="1">
        <text>Hydrolyzes the link between N-acetylmuramoyl residues and L-amino acid residues in certain cell-wall glycopeptides.</text>
        <dbReference type="EC" id="3.5.1.28"/>
    </reaction>
</comment>
<dbReference type="GO" id="GO:0009254">
    <property type="term" value="P:peptidoglycan turnover"/>
    <property type="evidence" value="ECO:0007669"/>
    <property type="project" value="TreeGrafter"/>
</dbReference>
<comment type="caution">
    <text evidence="6">The sequence shown here is derived from an EMBL/GenBank/DDBJ whole genome shotgun (WGS) entry which is preliminary data.</text>
</comment>
<feature type="domain" description="N-acetylmuramoyl-L-alanine amidase" evidence="5">
    <location>
        <begin position="248"/>
        <end position="378"/>
    </location>
</feature>
<evidence type="ECO:0000256" key="3">
    <source>
        <dbReference type="ARBA" id="ARBA00022801"/>
    </source>
</evidence>
<evidence type="ECO:0000313" key="6">
    <source>
        <dbReference type="EMBL" id="MBE1487602.1"/>
    </source>
</evidence>
<evidence type="ECO:0000259" key="5">
    <source>
        <dbReference type="SMART" id="SM00644"/>
    </source>
</evidence>
<proteinExistence type="predicted"/>
<dbReference type="InterPro" id="IPR051206">
    <property type="entry name" value="NAMLAA_amidase_2"/>
</dbReference>
<gene>
    <name evidence="6" type="ORF">H4W31_003240</name>
</gene>
<dbReference type="Gene3D" id="1.10.530.10">
    <property type="match status" value="1"/>
</dbReference>
<dbReference type="EC" id="3.5.1.28" evidence="2"/>
<dbReference type="InterPro" id="IPR036505">
    <property type="entry name" value="Amidase/PGRP_sf"/>
</dbReference>
<sequence length="535" mass="56333">MTVRNPQPRPRHLLGATLIVSLAIGLPGQPALAGQFNSVDLSAGANAVTGASAEAGALARAFDTAAARYGVPRDLLVALGYSETRLDGHAGAPSASAGYGVMHLTSNPKQRTLDEAAALTGLHRDTLRTDSVANVTGAAAVLRSYADAAGLTAAQRGDINHWYGPVIRYGGASTPAVARLYADTVYEMLGTGINAGTADGPVQVAPRKVAPDRGALAGVAPLGSSGGVGIMSTDYGPAAWAPAHSANYTVSSRESSYPINYVVIHVTQGSYAGTVSWFQNPASGVSAHYTVRSSDGAVTQSVREKDIGHHAGNWTYNTQSIGIEHEGYVTQPSWFTDAMYRSSAALTRHLTTRYGIPRDRSRIIGHNQVPGATHTDPGQHWNWTYYMQLVTGGTTPPPTGWTTTVDNSTSGRFTASASWGTSTYSSQKNGVDYRYASTVESSDPAWYKVNIPETASYRVEAWYPDDPGYNSSAPYIIVTPSGNQTVYVDQRSGGGAWRNLGTFTLAAGDANKVGVSRWTGGTGLVIADAIRISRV</sequence>
<reference evidence="6" key="1">
    <citation type="submission" date="2020-10" db="EMBL/GenBank/DDBJ databases">
        <title>Sequencing the genomes of 1000 actinobacteria strains.</title>
        <authorList>
            <person name="Klenk H.-P."/>
        </authorList>
    </citation>
    <scope>NUCLEOTIDE SEQUENCE</scope>
    <source>
        <strain evidence="6">DSM 46832</strain>
    </source>
</reference>
<keyword evidence="3" id="KW-0378">Hydrolase</keyword>
<evidence type="ECO:0000256" key="2">
    <source>
        <dbReference type="ARBA" id="ARBA00011901"/>
    </source>
</evidence>
<dbReference type="Gene3D" id="3.40.80.10">
    <property type="entry name" value="Peptidoglycan recognition protein-like"/>
    <property type="match status" value="1"/>
</dbReference>
<organism evidence="6 7">
    <name type="scientific">Plantactinospora soyae</name>
    <dbReference type="NCBI Taxonomy" id="1544732"/>
    <lineage>
        <taxon>Bacteria</taxon>
        <taxon>Bacillati</taxon>
        <taxon>Actinomycetota</taxon>
        <taxon>Actinomycetes</taxon>
        <taxon>Micromonosporales</taxon>
        <taxon>Micromonosporaceae</taxon>
        <taxon>Plantactinospora</taxon>
    </lineage>
</organism>
<dbReference type="FunFam" id="3.40.80.10:FF:000006">
    <property type="entry name" value="N-acetylmuramoyl-L-alanine amidase"/>
    <property type="match status" value="1"/>
</dbReference>
<dbReference type="PANTHER" id="PTHR30417:SF1">
    <property type="entry name" value="N-ACETYLMURAMOYL-L-ALANINE AMIDASE AMID"/>
    <property type="match status" value="1"/>
</dbReference>